<gene>
    <name evidence="2" type="ORF">ISALK_09780</name>
</gene>
<keyword evidence="1" id="KW-0812">Transmembrane</keyword>
<organism evidence="2 3">
    <name type="scientific">Isachenkonia alkalipeptolytica</name>
    <dbReference type="NCBI Taxonomy" id="2565777"/>
    <lineage>
        <taxon>Bacteria</taxon>
        <taxon>Bacillati</taxon>
        <taxon>Bacillota</taxon>
        <taxon>Clostridia</taxon>
        <taxon>Eubacteriales</taxon>
        <taxon>Clostridiaceae</taxon>
        <taxon>Isachenkonia</taxon>
    </lineage>
</organism>
<evidence type="ECO:0000313" key="2">
    <source>
        <dbReference type="EMBL" id="NBG88791.1"/>
    </source>
</evidence>
<accession>A0AA43XLY5</accession>
<name>A0AA43XLY5_9CLOT</name>
<protein>
    <submittedName>
        <fullName evidence="2">Prepilin-type N-terminal cleavage/methylation domain-containing protein</fullName>
    </submittedName>
</protein>
<feature type="transmembrane region" description="Helical" evidence="1">
    <location>
        <begin position="12"/>
        <end position="34"/>
    </location>
</feature>
<evidence type="ECO:0000313" key="3">
    <source>
        <dbReference type="Proteomes" id="UP000449710"/>
    </source>
</evidence>
<reference evidence="2 3" key="1">
    <citation type="submission" date="2019-04" db="EMBL/GenBank/DDBJ databases">
        <title>Isachenkonia alkalipeptolytica gen. nov. sp. nov. a new anaerobic, alkiliphilic organothrophic bacterium capable to reduce synthesized ferrihydrite isolated from a soda lake.</title>
        <authorList>
            <person name="Toshchakov S.V."/>
            <person name="Zavarzina D.G."/>
            <person name="Zhilina T.N."/>
            <person name="Kostrikina N.A."/>
            <person name="Kublanov I.V."/>
        </authorList>
    </citation>
    <scope>NUCLEOTIDE SEQUENCE [LARGE SCALE GENOMIC DNA]</scope>
    <source>
        <strain evidence="2 3">Z-1701</strain>
    </source>
</reference>
<keyword evidence="1" id="KW-1133">Transmembrane helix</keyword>
<dbReference type="InterPro" id="IPR012902">
    <property type="entry name" value="N_methyl_site"/>
</dbReference>
<dbReference type="Proteomes" id="UP000449710">
    <property type="component" value="Unassembled WGS sequence"/>
</dbReference>
<dbReference type="PROSITE" id="PS00409">
    <property type="entry name" value="PROKAR_NTER_METHYL"/>
    <property type="match status" value="1"/>
</dbReference>
<keyword evidence="1" id="KW-0472">Membrane</keyword>
<keyword evidence="3" id="KW-1185">Reference proteome</keyword>
<proteinExistence type="predicted"/>
<evidence type="ECO:0000256" key="1">
    <source>
        <dbReference type="SAM" id="Phobius"/>
    </source>
</evidence>
<dbReference type="NCBIfam" id="TIGR02532">
    <property type="entry name" value="IV_pilin_GFxxxE"/>
    <property type="match status" value="1"/>
</dbReference>
<dbReference type="Pfam" id="PF07963">
    <property type="entry name" value="N_methyl"/>
    <property type="match status" value="1"/>
</dbReference>
<comment type="caution">
    <text evidence="2">The sequence shown here is derived from an EMBL/GenBank/DDBJ whole genome shotgun (WGS) entry which is preliminary data.</text>
</comment>
<dbReference type="AlphaFoldDB" id="A0AA43XLY5"/>
<dbReference type="EMBL" id="SUMG01000011">
    <property type="protein sequence ID" value="NBG88791.1"/>
    <property type="molecule type" value="Genomic_DNA"/>
</dbReference>
<dbReference type="RefSeq" id="WP_160721762.1">
    <property type="nucleotide sequence ID" value="NZ_SUMG01000011.1"/>
</dbReference>
<sequence>MKIRNRLDSKGFTLLELMLTLLLSSLLILTYATIVLQSVQYWQYHIEQVRVHENLQYALHYIEKNIRQFNQQEIQYIPDMKQIISRNSQGELSYMDFSGENLNQWNTYLYYQKGNRRLLINRKRENNVLAQDIDQLIIKEVQSGALIEVSISSKDTQGKEHTLKSQIRISPRR</sequence>